<evidence type="ECO:0000256" key="5">
    <source>
        <dbReference type="ARBA" id="ARBA00023136"/>
    </source>
</evidence>
<keyword evidence="3 6" id="KW-0812">Transmembrane</keyword>
<keyword evidence="2" id="KW-1003">Cell membrane</keyword>
<dbReference type="InterPro" id="IPR004477">
    <property type="entry name" value="ComEC_N"/>
</dbReference>
<keyword evidence="4 6" id="KW-1133">Transmembrane helix</keyword>
<comment type="caution">
    <text evidence="8">The sequence shown here is derived from an EMBL/GenBank/DDBJ whole genome shotgun (WGS) entry which is preliminary data.</text>
</comment>
<feature type="transmembrane region" description="Helical" evidence="6">
    <location>
        <begin position="325"/>
        <end position="345"/>
    </location>
</feature>
<feature type="transmembrane region" description="Helical" evidence="6">
    <location>
        <begin position="55"/>
        <end position="75"/>
    </location>
</feature>
<keyword evidence="9" id="KW-1185">Reference proteome</keyword>
<evidence type="ECO:0000256" key="3">
    <source>
        <dbReference type="ARBA" id="ARBA00022692"/>
    </source>
</evidence>
<feature type="transmembrane region" description="Helical" evidence="6">
    <location>
        <begin position="266"/>
        <end position="296"/>
    </location>
</feature>
<dbReference type="InterPro" id="IPR052159">
    <property type="entry name" value="Competence_DNA_uptake"/>
</dbReference>
<reference evidence="8 9" key="1">
    <citation type="submission" date="2020-08" db="EMBL/GenBank/DDBJ databases">
        <title>Genome public.</title>
        <authorList>
            <person name="Liu C."/>
            <person name="Sun Q."/>
        </authorList>
    </citation>
    <scope>NUCLEOTIDE SEQUENCE [LARGE SCALE GENOMIC DNA]</scope>
    <source>
        <strain evidence="8 9">NSJ-71</strain>
    </source>
</reference>
<evidence type="ECO:0000313" key="9">
    <source>
        <dbReference type="Proteomes" id="UP000636755"/>
    </source>
</evidence>
<name>A0ABR7HMW3_9FIRM</name>
<protein>
    <submittedName>
        <fullName evidence="8">ComEC/Rec2 family competence protein</fullName>
    </submittedName>
</protein>
<organism evidence="8 9">
    <name type="scientific">Ruminococcus intestinalis</name>
    <dbReference type="NCBI Taxonomy" id="2763066"/>
    <lineage>
        <taxon>Bacteria</taxon>
        <taxon>Bacillati</taxon>
        <taxon>Bacillota</taxon>
        <taxon>Clostridia</taxon>
        <taxon>Eubacteriales</taxon>
        <taxon>Oscillospiraceae</taxon>
        <taxon>Ruminococcus</taxon>
    </lineage>
</organism>
<evidence type="ECO:0000313" key="8">
    <source>
        <dbReference type="EMBL" id="MBC5728838.1"/>
    </source>
</evidence>
<comment type="subcellular location">
    <subcellularLocation>
        <location evidence="1">Cell membrane</location>
        <topology evidence="1">Multi-pass membrane protein</topology>
    </subcellularLocation>
</comment>
<proteinExistence type="predicted"/>
<feature type="transmembrane region" description="Helical" evidence="6">
    <location>
        <begin position="411"/>
        <end position="433"/>
    </location>
</feature>
<feature type="transmembrane region" description="Helical" evidence="6">
    <location>
        <begin position="366"/>
        <end position="391"/>
    </location>
</feature>
<sequence>MKRPFALIGITYLSVQAALFYLESDLAAAILTAVCFIGTIVSLFILKNRNLRHTVLGFCLTAAFASTIFSGYNIFVKQPIVDKYSEREIYVTATVLEQPTVQYDTYRYLIETDSINGKIEKLKICLSTINELNVEEFDRISCVLPLKECTKSQMIADGAFLQASVNKNFAYIVKKTDDKPLYYQAVKIRENFADSFEQNMSQDCASLCRAVLLGEKTALSQEIQNDFTRCGVSFLIVVSGMHLAIISSFVFLCIKKIIKNRVLRSMIMLMCAFSFMAVTGFAPSVVRAGVMLAVVYSGKMFMRKGDSLNSLGIAALILTVPNPTAVADVGMLLSFTATLGIILWARKISVYIMGKFAKLKRLKKPVEFTVNLFAVSVSATVWTMPISVLMFGKVSVFSILLSVILSPAVSVLVACALLAVILYGFGIVSIIAYPLTFVCEQLSKYVIFIVGTFSDIPFSSVNARKPYFYIWLALIAVMVIVGYFVKNKANYAVKSAVISLCVLALGFAVYSVIDVNTTVINIYATGGNTVTVKRGKNCSVVSCGGEATNVYYAVSDIMEDTTLLDFLIVPSDSDGSLLYADIFQTKFDESDVLIYDSKGENEDNGNVKYFTVNKSFTLNLNSETKDEAVSTESGVYQYISTESTAVLLLDGNCKAEDILEKHRKADYIITDKDGDNLQDICGKRIITNTDDVNAKDCEDMIFVRDKNLQIVID</sequence>
<dbReference type="Proteomes" id="UP000636755">
    <property type="component" value="Unassembled WGS sequence"/>
</dbReference>
<keyword evidence="5 6" id="KW-0472">Membrane</keyword>
<evidence type="ECO:0000259" key="7">
    <source>
        <dbReference type="Pfam" id="PF03772"/>
    </source>
</evidence>
<evidence type="ECO:0000256" key="6">
    <source>
        <dbReference type="SAM" id="Phobius"/>
    </source>
</evidence>
<evidence type="ECO:0000256" key="2">
    <source>
        <dbReference type="ARBA" id="ARBA00022475"/>
    </source>
</evidence>
<evidence type="ECO:0000256" key="4">
    <source>
        <dbReference type="ARBA" id="ARBA00022989"/>
    </source>
</evidence>
<dbReference type="RefSeq" id="WP_186935929.1">
    <property type="nucleotide sequence ID" value="NZ_JACOPS010000004.1"/>
</dbReference>
<dbReference type="Pfam" id="PF03772">
    <property type="entry name" value="Competence"/>
    <property type="match status" value="1"/>
</dbReference>
<dbReference type="EMBL" id="JACOPS010000004">
    <property type="protein sequence ID" value="MBC5728838.1"/>
    <property type="molecule type" value="Genomic_DNA"/>
</dbReference>
<dbReference type="NCBIfam" id="TIGR00360">
    <property type="entry name" value="ComEC_N-term"/>
    <property type="match status" value="1"/>
</dbReference>
<dbReference type="PANTHER" id="PTHR30619">
    <property type="entry name" value="DNA INTERNALIZATION/COMPETENCE PROTEIN COMEC/REC2"/>
    <property type="match status" value="1"/>
</dbReference>
<feature type="transmembrane region" description="Helical" evidence="6">
    <location>
        <begin position="27"/>
        <end position="46"/>
    </location>
</feature>
<feature type="transmembrane region" description="Helical" evidence="6">
    <location>
        <begin position="232"/>
        <end position="254"/>
    </location>
</feature>
<feature type="transmembrane region" description="Helical" evidence="6">
    <location>
        <begin position="492"/>
        <end position="513"/>
    </location>
</feature>
<dbReference type="PANTHER" id="PTHR30619:SF1">
    <property type="entry name" value="RECOMBINATION PROTEIN 2"/>
    <property type="match status" value="1"/>
</dbReference>
<feature type="transmembrane region" description="Helical" evidence="6">
    <location>
        <begin position="467"/>
        <end position="485"/>
    </location>
</feature>
<gene>
    <name evidence="8" type="ORF">H8R91_09975</name>
</gene>
<evidence type="ECO:0000256" key="1">
    <source>
        <dbReference type="ARBA" id="ARBA00004651"/>
    </source>
</evidence>
<feature type="domain" description="ComEC/Rec2-related protein" evidence="7">
    <location>
        <begin position="212"/>
        <end position="483"/>
    </location>
</feature>
<accession>A0ABR7HMW3</accession>